<evidence type="ECO:0000256" key="5">
    <source>
        <dbReference type="ARBA" id="ARBA00022679"/>
    </source>
</evidence>
<keyword evidence="4 11" id="KW-0662">Pyridine nucleotide biosynthesis</keyword>
<comment type="caution">
    <text evidence="13">The sequence shown here is derived from an EMBL/GenBank/DDBJ whole genome shotgun (WGS) entry which is preliminary data.</text>
</comment>
<dbReference type="EMBL" id="JAAIJQ010000021">
    <property type="protein sequence ID" value="NEV62048.1"/>
    <property type="molecule type" value="Genomic_DNA"/>
</dbReference>
<dbReference type="GO" id="GO:0005524">
    <property type="term" value="F:ATP binding"/>
    <property type="evidence" value="ECO:0007669"/>
    <property type="project" value="UniProtKB-KW"/>
</dbReference>
<dbReference type="SUPFAM" id="SSF52374">
    <property type="entry name" value="Nucleotidylyl transferase"/>
    <property type="match status" value="1"/>
</dbReference>
<keyword evidence="7 11" id="KW-0547">Nucleotide-binding</keyword>
<dbReference type="Proteomes" id="UP000483379">
    <property type="component" value="Unassembled WGS sequence"/>
</dbReference>
<keyword evidence="6 11" id="KW-0548">Nucleotidyltransferase</keyword>
<dbReference type="HAMAP" id="MF_00244">
    <property type="entry name" value="NaMN_adenylyltr"/>
    <property type="match status" value="1"/>
</dbReference>
<evidence type="ECO:0000256" key="6">
    <source>
        <dbReference type="ARBA" id="ARBA00022695"/>
    </source>
</evidence>
<protein>
    <recommendedName>
        <fullName evidence="11">Probable nicotinate-nucleotide adenylyltransferase</fullName>
        <ecNumber evidence="11">2.7.7.18</ecNumber>
    </recommendedName>
    <alternativeName>
        <fullName evidence="11">Deamido-NAD(+) diphosphorylase</fullName>
    </alternativeName>
    <alternativeName>
        <fullName evidence="11">Deamido-NAD(+) pyrophosphorylase</fullName>
    </alternativeName>
    <alternativeName>
        <fullName evidence="11">Nicotinate mononucleotide adenylyltransferase</fullName>
        <shortName evidence="11">NaMN adenylyltransferase</shortName>
    </alternativeName>
</protein>
<dbReference type="Pfam" id="PF01467">
    <property type="entry name" value="CTP_transf_like"/>
    <property type="match status" value="1"/>
</dbReference>
<feature type="domain" description="Cytidyltransferase-like" evidence="12">
    <location>
        <begin position="4"/>
        <end position="182"/>
    </location>
</feature>
<dbReference type="PANTHER" id="PTHR39321">
    <property type="entry name" value="NICOTINATE-NUCLEOTIDE ADENYLYLTRANSFERASE-RELATED"/>
    <property type="match status" value="1"/>
</dbReference>
<comment type="function">
    <text evidence="1 11">Catalyzes the reversible adenylation of nicotinate mononucleotide (NaMN) to nicotinic acid adenine dinucleotide (NaAD).</text>
</comment>
<evidence type="ECO:0000256" key="10">
    <source>
        <dbReference type="ARBA" id="ARBA00048721"/>
    </source>
</evidence>
<evidence type="ECO:0000256" key="1">
    <source>
        <dbReference type="ARBA" id="ARBA00002324"/>
    </source>
</evidence>
<dbReference type="NCBIfam" id="NF000839">
    <property type="entry name" value="PRK00071.1-1"/>
    <property type="match status" value="1"/>
</dbReference>
<keyword evidence="9 11" id="KW-0520">NAD</keyword>
<keyword evidence="14" id="KW-1185">Reference proteome</keyword>
<evidence type="ECO:0000313" key="14">
    <source>
        <dbReference type="Proteomes" id="UP000483379"/>
    </source>
</evidence>
<dbReference type="EC" id="2.7.7.18" evidence="11"/>
<evidence type="ECO:0000256" key="2">
    <source>
        <dbReference type="ARBA" id="ARBA00005019"/>
    </source>
</evidence>
<reference evidence="13 14" key="1">
    <citation type="submission" date="2020-02" db="EMBL/GenBank/DDBJ databases">
        <title>Genome sequences of Thiorhodococcus mannitoliphagus and Thiorhodococcus minor, purple sulfur photosynthetic bacteria in the gammaproteobacterial family, Chromatiaceae.</title>
        <authorList>
            <person name="Aviles F.A."/>
            <person name="Meyer T.E."/>
            <person name="Kyndt J.A."/>
        </authorList>
    </citation>
    <scope>NUCLEOTIDE SEQUENCE [LARGE SCALE GENOMIC DNA]</scope>
    <source>
        <strain evidence="13 14">DSM 11518</strain>
    </source>
</reference>
<dbReference type="InterPro" id="IPR014729">
    <property type="entry name" value="Rossmann-like_a/b/a_fold"/>
</dbReference>
<keyword evidence="8 11" id="KW-0067">ATP-binding</keyword>
<evidence type="ECO:0000256" key="3">
    <source>
        <dbReference type="ARBA" id="ARBA00009014"/>
    </source>
</evidence>
<evidence type="ECO:0000259" key="12">
    <source>
        <dbReference type="Pfam" id="PF01467"/>
    </source>
</evidence>
<keyword evidence="5 11" id="KW-0808">Transferase</keyword>
<dbReference type="RefSeq" id="WP_164452554.1">
    <property type="nucleotide sequence ID" value="NZ_JAAIJQ010000021.1"/>
</dbReference>
<evidence type="ECO:0000256" key="4">
    <source>
        <dbReference type="ARBA" id="ARBA00022642"/>
    </source>
</evidence>
<dbReference type="GO" id="GO:0004515">
    <property type="term" value="F:nicotinate-nucleotide adenylyltransferase activity"/>
    <property type="evidence" value="ECO:0007669"/>
    <property type="project" value="UniProtKB-UniRule"/>
</dbReference>
<dbReference type="Gene3D" id="3.40.50.620">
    <property type="entry name" value="HUPs"/>
    <property type="match status" value="1"/>
</dbReference>
<dbReference type="AlphaFoldDB" id="A0A6M0JWZ6"/>
<organism evidence="13 14">
    <name type="scientific">Thiorhodococcus minor</name>
    <dbReference type="NCBI Taxonomy" id="57489"/>
    <lineage>
        <taxon>Bacteria</taxon>
        <taxon>Pseudomonadati</taxon>
        <taxon>Pseudomonadota</taxon>
        <taxon>Gammaproteobacteria</taxon>
        <taxon>Chromatiales</taxon>
        <taxon>Chromatiaceae</taxon>
        <taxon>Thiorhodococcus</taxon>
    </lineage>
</organism>
<name>A0A6M0JWZ6_9GAMM</name>
<comment type="pathway">
    <text evidence="2 11">Cofactor biosynthesis; NAD(+) biosynthesis; deamido-NAD(+) from nicotinate D-ribonucleotide: step 1/1.</text>
</comment>
<proteinExistence type="inferred from homology"/>
<comment type="catalytic activity">
    <reaction evidence="10 11">
        <text>nicotinate beta-D-ribonucleotide + ATP + H(+) = deamido-NAD(+) + diphosphate</text>
        <dbReference type="Rhea" id="RHEA:22860"/>
        <dbReference type="ChEBI" id="CHEBI:15378"/>
        <dbReference type="ChEBI" id="CHEBI:30616"/>
        <dbReference type="ChEBI" id="CHEBI:33019"/>
        <dbReference type="ChEBI" id="CHEBI:57502"/>
        <dbReference type="ChEBI" id="CHEBI:58437"/>
        <dbReference type="EC" id="2.7.7.18"/>
    </reaction>
</comment>
<dbReference type="PANTHER" id="PTHR39321:SF3">
    <property type="entry name" value="PHOSPHOPANTETHEINE ADENYLYLTRANSFERASE"/>
    <property type="match status" value="1"/>
</dbReference>
<sequence>MIGIYGGTFDPIHFGHLRPALDILEGLGLEQVRLVPLNVAVHRPQPIAPAVARLTMLELAIQAQPGFVVDSRELDREGRSYSYDTLVSLRRDLGAERPLCLMIGADAYRGFLDWHRPLDILGLAHLVVMRRPGHEVVAGARLRHLYLERGSDSPAELASAPGGRILIQEVTQLEISSTRIRDLVARGLSPRYLLPDAVLKLITDESLYRSSATDA</sequence>
<evidence type="ECO:0000313" key="13">
    <source>
        <dbReference type="EMBL" id="NEV62048.1"/>
    </source>
</evidence>
<dbReference type="InterPro" id="IPR005248">
    <property type="entry name" value="NadD/NMNAT"/>
</dbReference>
<gene>
    <name evidence="11 13" type="primary">nadD</name>
    <name evidence="13" type="ORF">G3446_09125</name>
</gene>
<dbReference type="CDD" id="cd02165">
    <property type="entry name" value="NMNAT"/>
    <property type="match status" value="1"/>
</dbReference>
<evidence type="ECO:0000256" key="8">
    <source>
        <dbReference type="ARBA" id="ARBA00022840"/>
    </source>
</evidence>
<evidence type="ECO:0000256" key="9">
    <source>
        <dbReference type="ARBA" id="ARBA00023027"/>
    </source>
</evidence>
<dbReference type="GO" id="GO:0009435">
    <property type="term" value="P:NAD+ biosynthetic process"/>
    <property type="evidence" value="ECO:0007669"/>
    <property type="project" value="UniProtKB-UniRule"/>
</dbReference>
<accession>A0A6M0JWZ6</accession>
<dbReference type="NCBIfam" id="TIGR00482">
    <property type="entry name" value="nicotinate (nicotinamide) nucleotide adenylyltransferase"/>
    <property type="match status" value="1"/>
</dbReference>
<dbReference type="InterPro" id="IPR004821">
    <property type="entry name" value="Cyt_trans-like"/>
</dbReference>
<comment type="similarity">
    <text evidence="3 11">Belongs to the NadD family.</text>
</comment>
<evidence type="ECO:0000256" key="7">
    <source>
        <dbReference type="ARBA" id="ARBA00022741"/>
    </source>
</evidence>
<evidence type="ECO:0000256" key="11">
    <source>
        <dbReference type="HAMAP-Rule" id="MF_00244"/>
    </source>
</evidence>
<dbReference type="UniPathway" id="UPA00253">
    <property type="reaction ID" value="UER00332"/>
</dbReference>